<name>A0A8E2DXW7_9PEZI</name>
<evidence type="ECO:0000313" key="2">
    <source>
        <dbReference type="EMBL" id="OCK73795.1"/>
    </source>
</evidence>
<feature type="compositionally biased region" description="Pro residues" evidence="1">
    <location>
        <begin position="125"/>
        <end position="139"/>
    </location>
</feature>
<organism evidence="2 3">
    <name type="scientific">Lepidopterella palustris CBS 459.81</name>
    <dbReference type="NCBI Taxonomy" id="1314670"/>
    <lineage>
        <taxon>Eukaryota</taxon>
        <taxon>Fungi</taxon>
        <taxon>Dikarya</taxon>
        <taxon>Ascomycota</taxon>
        <taxon>Pezizomycotina</taxon>
        <taxon>Dothideomycetes</taxon>
        <taxon>Pleosporomycetidae</taxon>
        <taxon>Mytilinidiales</taxon>
        <taxon>Argynnaceae</taxon>
        <taxon>Lepidopterella</taxon>
    </lineage>
</organism>
<gene>
    <name evidence="2" type="ORF">K432DRAFT_223397</name>
</gene>
<accession>A0A8E2DXW7</accession>
<proteinExistence type="predicted"/>
<feature type="compositionally biased region" description="Basic and acidic residues" evidence="1">
    <location>
        <begin position="11"/>
        <end position="32"/>
    </location>
</feature>
<sequence>MSDSEDLVVIEPHRTTQPEDEWWREPKPRSEPIVENVQSPKSSEQAHIQKGFPSSLPPSPLPTADNNQCPSPQAQSLKYSSLKMPVIIKREESQNDCSCHSPKKGPMSPSRQFVAPPAPEQVCAGPPPPPPPPPPPMPVFPKIQHPPNCCCQQGLAAPPPPPPPPPPP</sequence>
<feature type="non-terminal residue" evidence="2">
    <location>
        <position position="168"/>
    </location>
</feature>
<reference evidence="2 3" key="1">
    <citation type="journal article" date="2016" name="Nat. Commun.">
        <title>Ectomycorrhizal ecology is imprinted in the genome of the dominant symbiotic fungus Cenococcum geophilum.</title>
        <authorList>
            <consortium name="DOE Joint Genome Institute"/>
            <person name="Peter M."/>
            <person name="Kohler A."/>
            <person name="Ohm R.A."/>
            <person name="Kuo A."/>
            <person name="Krutzmann J."/>
            <person name="Morin E."/>
            <person name="Arend M."/>
            <person name="Barry K.W."/>
            <person name="Binder M."/>
            <person name="Choi C."/>
            <person name="Clum A."/>
            <person name="Copeland A."/>
            <person name="Grisel N."/>
            <person name="Haridas S."/>
            <person name="Kipfer T."/>
            <person name="LaButti K."/>
            <person name="Lindquist E."/>
            <person name="Lipzen A."/>
            <person name="Maire R."/>
            <person name="Meier B."/>
            <person name="Mihaltcheva S."/>
            <person name="Molinier V."/>
            <person name="Murat C."/>
            <person name="Poggeler S."/>
            <person name="Quandt C.A."/>
            <person name="Sperisen C."/>
            <person name="Tritt A."/>
            <person name="Tisserant E."/>
            <person name="Crous P.W."/>
            <person name="Henrissat B."/>
            <person name="Nehls U."/>
            <person name="Egli S."/>
            <person name="Spatafora J.W."/>
            <person name="Grigoriev I.V."/>
            <person name="Martin F.M."/>
        </authorList>
    </citation>
    <scope>NUCLEOTIDE SEQUENCE [LARGE SCALE GENOMIC DNA]</scope>
    <source>
        <strain evidence="2 3">CBS 459.81</strain>
    </source>
</reference>
<feature type="region of interest" description="Disordered" evidence="1">
    <location>
        <begin position="1"/>
        <end position="168"/>
    </location>
</feature>
<evidence type="ECO:0000256" key="1">
    <source>
        <dbReference type="SAM" id="MobiDB-lite"/>
    </source>
</evidence>
<dbReference type="Proteomes" id="UP000250266">
    <property type="component" value="Unassembled WGS sequence"/>
</dbReference>
<dbReference type="AlphaFoldDB" id="A0A8E2DXW7"/>
<feature type="compositionally biased region" description="Polar residues" evidence="1">
    <location>
        <begin position="36"/>
        <end position="46"/>
    </location>
</feature>
<protein>
    <submittedName>
        <fullName evidence="2">Uncharacterized protein</fullName>
    </submittedName>
</protein>
<feature type="compositionally biased region" description="Pro residues" evidence="1">
    <location>
        <begin position="157"/>
        <end position="168"/>
    </location>
</feature>
<dbReference type="EMBL" id="KV745653">
    <property type="protein sequence ID" value="OCK73795.1"/>
    <property type="molecule type" value="Genomic_DNA"/>
</dbReference>
<feature type="compositionally biased region" description="Polar residues" evidence="1">
    <location>
        <begin position="64"/>
        <end position="79"/>
    </location>
</feature>
<evidence type="ECO:0000313" key="3">
    <source>
        <dbReference type="Proteomes" id="UP000250266"/>
    </source>
</evidence>
<keyword evidence="3" id="KW-1185">Reference proteome</keyword>